<feature type="domain" description="Kinesin motor" evidence="10">
    <location>
        <begin position="1"/>
        <end position="263"/>
    </location>
</feature>
<dbReference type="OrthoDB" id="3176171at2759"/>
<dbReference type="InterPro" id="IPR036961">
    <property type="entry name" value="Kinesin_motor_dom_sf"/>
</dbReference>
<dbReference type="InterPro" id="IPR027417">
    <property type="entry name" value="P-loop_NTPase"/>
</dbReference>
<comment type="caution">
    <text evidence="6">Lacks conserved residue(s) required for the propagation of feature annotation.</text>
</comment>
<keyword evidence="4 7" id="KW-0067">ATP-binding</keyword>
<evidence type="ECO:0000256" key="6">
    <source>
        <dbReference type="PROSITE-ProRule" id="PRU00283"/>
    </source>
</evidence>
<dbReference type="PROSITE" id="PS50067">
    <property type="entry name" value="KINESIN_MOTOR_2"/>
    <property type="match status" value="1"/>
</dbReference>
<dbReference type="PROSITE" id="PS00411">
    <property type="entry name" value="KINESIN_MOTOR_1"/>
    <property type="match status" value="1"/>
</dbReference>
<keyword evidence="2 7" id="KW-0493">Microtubule</keyword>
<dbReference type="Gene3D" id="3.40.850.10">
    <property type="entry name" value="Kinesin motor domain"/>
    <property type="match status" value="2"/>
</dbReference>
<protein>
    <recommendedName>
        <fullName evidence="7">Kinesin-like protein</fullName>
    </recommendedName>
</protein>
<dbReference type="PANTHER" id="PTHR47968:SF18">
    <property type="entry name" value="KINESIN-LIKE PROTEIN KIN-7F"/>
    <property type="match status" value="1"/>
</dbReference>
<dbReference type="SUPFAM" id="SSF52540">
    <property type="entry name" value="P-loop containing nucleoside triphosphate hydrolases"/>
    <property type="match status" value="1"/>
</dbReference>
<dbReference type="GO" id="GO:0003777">
    <property type="term" value="F:microtubule motor activity"/>
    <property type="evidence" value="ECO:0007669"/>
    <property type="project" value="InterPro"/>
</dbReference>
<dbReference type="Proteomes" id="UP000242715">
    <property type="component" value="Unassembled WGS sequence"/>
</dbReference>
<dbReference type="PRINTS" id="PR00380">
    <property type="entry name" value="KINESINHEAVY"/>
</dbReference>
<evidence type="ECO:0000313" key="12">
    <source>
        <dbReference type="Proteomes" id="UP000242715"/>
    </source>
</evidence>
<evidence type="ECO:0000256" key="9">
    <source>
        <dbReference type="SAM" id="MobiDB-lite"/>
    </source>
</evidence>
<dbReference type="Pfam" id="PF00225">
    <property type="entry name" value="Kinesin"/>
    <property type="match status" value="1"/>
</dbReference>
<dbReference type="GO" id="GO:0005874">
    <property type="term" value="C:microtubule"/>
    <property type="evidence" value="ECO:0007669"/>
    <property type="project" value="UniProtKB-KW"/>
</dbReference>
<dbReference type="AlphaFoldDB" id="A0A2Z6PC79"/>
<dbReference type="InterPro" id="IPR019821">
    <property type="entry name" value="Kinesin_motor_CS"/>
</dbReference>
<feature type="coiled-coil region" evidence="8">
    <location>
        <begin position="272"/>
        <end position="341"/>
    </location>
</feature>
<dbReference type="GO" id="GO:0005524">
    <property type="term" value="F:ATP binding"/>
    <property type="evidence" value="ECO:0007669"/>
    <property type="project" value="UniProtKB-KW"/>
</dbReference>
<sequence length="784" mass="89206">MGAIAGEELSKWEKTNAVMSGCEEKILVLLRLRPLNEKEVSANESADWECINDTTILYRNTLREGSTFPSAYTFDRVFRGDCDTKQHEERAFALKFSAIEIYNEVVRDLLSTDNTPLRLRDDPERRLYRTGIIFKISYPFAKTMESSAREFLGKGNSTTLSASVNFVDLAGSERASQVSSAGVRLKEGCHINRSLLTLSTVIRKLSKGRQGHINYRDSKLTRILQPCLGGNARTAIICTLSPARSHVEQTRNTLLFACCAKEVTTKAQVNVVMSDKALVKQLQKELARLEGELKTPATSNSDYAAMLRKKDQQIEKMDKEIRELTKQRDLAESRIEDLLQMVGKEQASKKEEDTWDDDCSVSESSSICGPNVRIRDFNNPHYNGGDSGSNDEEDLDEYCKEVRCVELEESSRDNSSLSENGDSALTVSGGENGTSQEISSRLNEDNHGEQSLRAMSNYRNLKLTRSWSCSEYRNTGSPETGEIERTPANGFEKGFPGRPDGLWKKFNPLNFDGSTRFSRNDSECSMGSQSVDDLRGNSMRTSGDEDITSIHTFVAGMKEMVKLEYEKQLVDGQDSEGKLVKLERNVKDVGVDPMQEAPGSPLDWSLQFKRQQKEIVELWQSCFVPLTHRTYFFLLFRGEQTDSIYMEVELRRLGFLKETFFDENQSEKDGQTISLTSSVKALRREREMLVKLMQKRLSEVERKRLFTEWGIRLNSKRRRMQLADLLWTSTDMNHVMQSAEIVAKLVRFSERGRALKEMFGLSFTPQLQLTRRRNSWKNNRASLP</sequence>
<feature type="region of interest" description="Disordered" evidence="9">
    <location>
        <begin position="344"/>
        <end position="365"/>
    </location>
</feature>
<dbReference type="InterPro" id="IPR001752">
    <property type="entry name" value="Kinesin_motor_dom"/>
</dbReference>
<evidence type="ECO:0000256" key="2">
    <source>
        <dbReference type="ARBA" id="ARBA00022701"/>
    </source>
</evidence>
<dbReference type="InterPro" id="IPR027640">
    <property type="entry name" value="Kinesin-like_fam"/>
</dbReference>
<evidence type="ECO:0000259" key="10">
    <source>
        <dbReference type="PROSITE" id="PS50067"/>
    </source>
</evidence>
<organism evidence="11 12">
    <name type="scientific">Trifolium subterraneum</name>
    <name type="common">Subterranean clover</name>
    <dbReference type="NCBI Taxonomy" id="3900"/>
    <lineage>
        <taxon>Eukaryota</taxon>
        <taxon>Viridiplantae</taxon>
        <taxon>Streptophyta</taxon>
        <taxon>Embryophyta</taxon>
        <taxon>Tracheophyta</taxon>
        <taxon>Spermatophyta</taxon>
        <taxon>Magnoliopsida</taxon>
        <taxon>eudicotyledons</taxon>
        <taxon>Gunneridae</taxon>
        <taxon>Pentapetalae</taxon>
        <taxon>rosids</taxon>
        <taxon>fabids</taxon>
        <taxon>Fabales</taxon>
        <taxon>Fabaceae</taxon>
        <taxon>Papilionoideae</taxon>
        <taxon>50 kb inversion clade</taxon>
        <taxon>NPAAA clade</taxon>
        <taxon>Hologalegina</taxon>
        <taxon>IRL clade</taxon>
        <taxon>Trifolieae</taxon>
        <taxon>Trifolium</taxon>
    </lineage>
</organism>
<evidence type="ECO:0000256" key="5">
    <source>
        <dbReference type="ARBA" id="ARBA00023175"/>
    </source>
</evidence>
<proteinExistence type="inferred from homology"/>
<reference evidence="12" key="1">
    <citation type="journal article" date="2017" name="Front. Plant Sci.">
        <title>Climate Clever Clovers: New Paradigm to Reduce the Environmental Footprint of Ruminants by Breeding Low Methanogenic Forages Utilizing Haplotype Variation.</title>
        <authorList>
            <person name="Kaur P."/>
            <person name="Appels R."/>
            <person name="Bayer P.E."/>
            <person name="Keeble-Gagnere G."/>
            <person name="Wang J."/>
            <person name="Hirakawa H."/>
            <person name="Shirasawa K."/>
            <person name="Vercoe P."/>
            <person name="Stefanova K."/>
            <person name="Durmic Z."/>
            <person name="Nichols P."/>
            <person name="Revell C."/>
            <person name="Isobe S.N."/>
            <person name="Edwards D."/>
            <person name="Erskine W."/>
        </authorList>
    </citation>
    <scope>NUCLEOTIDE SEQUENCE [LARGE SCALE GENOMIC DNA]</scope>
    <source>
        <strain evidence="12">cv. Daliak</strain>
    </source>
</reference>
<gene>
    <name evidence="11" type="ORF">TSUD_90830</name>
</gene>
<evidence type="ECO:0000256" key="4">
    <source>
        <dbReference type="ARBA" id="ARBA00022840"/>
    </source>
</evidence>
<feature type="compositionally biased region" description="Polar residues" evidence="9">
    <location>
        <begin position="518"/>
        <end position="531"/>
    </location>
</feature>
<evidence type="ECO:0000256" key="8">
    <source>
        <dbReference type="SAM" id="Coils"/>
    </source>
</evidence>
<dbReference type="SMART" id="SM00129">
    <property type="entry name" value="KISc"/>
    <property type="match status" value="1"/>
</dbReference>
<evidence type="ECO:0000256" key="7">
    <source>
        <dbReference type="RuleBase" id="RU000394"/>
    </source>
</evidence>
<dbReference type="PANTHER" id="PTHR47968">
    <property type="entry name" value="CENTROMERE PROTEIN E"/>
    <property type="match status" value="1"/>
</dbReference>
<accession>A0A2Z6PC79</accession>
<feature type="compositionally biased region" description="Polar residues" evidence="9">
    <location>
        <begin position="413"/>
        <end position="426"/>
    </location>
</feature>
<dbReference type="GO" id="GO:0007018">
    <property type="term" value="P:microtubule-based movement"/>
    <property type="evidence" value="ECO:0007669"/>
    <property type="project" value="InterPro"/>
</dbReference>
<evidence type="ECO:0000313" key="11">
    <source>
        <dbReference type="EMBL" id="GAU47660.1"/>
    </source>
</evidence>
<dbReference type="EMBL" id="DF974336">
    <property type="protein sequence ID" value="GAU47660.1"/>
    <property type="molecule type" value="Genomic_DNA"/>
</dbReference>
<feature type="region of interest" description="Disordered" evidence="9">
    <location>
        <begin position="518"/>
        <end position="542"/>
    </location>
</feature>
<feature type="region of interest" description="Disordered" evidence="9">
    <location>
        <begin position="410"/>
        <end position="450"/>
    </location>
</feature>
<evidence type="ECO:0000256" key="3">
    <source>
        <dbReference type="ARBA" id="ARBA00022741"/>
    </source>
</evidence>
<dbReference type="InterPro" id="IPR021881">
    <property type="entry name" value="NACK_C"/>
</dbReference>
<keyword evidence="3 7" id="KW-0547">Nucleotide-binding</keyword>
<dbReference type="GO" id="GO:0008017">
    <property type="term" value="F:microtubule binding"/>
    <property type="evidence" value="ECO:0007669"/>
    <property type="project" value="InterPro"/>
</dbReference>
<keyword evidence="12" id="KW-1185">Reference proteome</keyword>
<evidence type="ECO:0000256" key="1">
    <source>
        <dbReference type="ARBA" id="ARBA00007310"/>
    </source>
</evidence>
<comment type="similarity">
    <text evidence="1">Belongs to the TRAFAC class myosin-kinesin ATPase superfamily. Kinesin family. KIN-7 subfamily.</text>
</comment>
<dbReference type="Pfam" id="PF11995">
    <property type="entry name" value="DUF3490"/>
    <property type="match status" value="1"/>
</dbReference>
<keyword evidence="5 7" id="KW-0505">Motor protein</keyword>
<name>A0A2Z6PC79_TRISU</name>
<keyword evidence="8" id="KW-0175">Coiled coil</keyword>